<gene>
    <name evidence="1" type="ORF">G2W53_041786</name>
</gene>
<proteinExistence type="predicted"/>
<evidence type="ECO:0000313" key="2">
    <source>
        <dbReference type="Proteomes" id="UP000634136"/>
    </source>
</evidence>
<reference evidence="1" key="1">
    <citation type="submission" date="2020-09" db="EMBL/GenBank/DDBJ databases">
        <title>Genome-Enabled Discovery of Anthraquinone Biosynthesis in Senna tora.</title>
        <authorList>
            <person name="Kang S.-H."/>
            <person name="Pandey R.P."/>
            <person name="Lee C.-M."/>
            <person name="Sim J.-S."/>
            <person name="Jeong J.-T."/>
            <person name="Choi B.-S."/>
            <person name="Jung M."/>
            <person name="Ginzburg D."/>
            <person name="Zhao K."/>
            <person name="Won S.Y."/>
            <person name="Oh T.-J."/>
            <person name="Yu Y."/>
            <person name="Kim N.-H."/>
            <person name="Lee O.R."/>
            <person name="Lee T.-H."/>
            <person name="Bashyal P."/>
            <person name="Kim T.-S."/>
            <person name="Lee W.-H."/>
            <person name="Kawkins C."/>
            <person name="Kim C.-K."/>
            <person name="Kim J.S."/>
            <person name="Ahn B.O."/>
            <person name="Rhee S.Y."/>
            <person name="Sohng J.K."/>
        </authorList>
    </citation>
    <scope>NUCLEOTIDE SEQUENCE</scope>
    <source>
        <tissue evidence="1">Leaf</tissue>
    </source>
</reference>
<dbReference type="AlphaFoldDB" id="A0A834SEB2"/>
<name>A0A834SEB2_9FABA</name>
<protein>
    <submittedName>
        <fullName evidence="1">Uncharacterized protein</fullName>
    </submittedName>
</protein>
<organism evidence="1 2">
    <name type="scientific">Senna tora</name>
    <dbReference type="NCBI Taxonomy" id="362788"/>
    <lineage>
        <taxon>Eukaryota</taxon>
        <taxon>Viridiplantae</taxon>
        <taxon>Streptophyta</taxon>
        <taxon>Embryophyta</taxon>
        <taxon>Tracheophyta</taxon>
        <taxon>Spermatophyta</taxon>
        <taxon>Magnoliopsida</taxon>
        <taxon>eudicotyledons</taxon>
        <taxon>Gunneridae</taxon>
        <taxon>Pentapetalae</taxon>
        <taxon>rosids</taxon>
        <taxon>fabids</taxon>
        <taxon>Fabales</taxon>
        <taxon>Fabaceae</taxon>
        <taxon>Caesalpinioideae</taxon>
        <taxon>Cassia clade</taxon>
        <taxon>Senna</taxon>
    </lineage>
</organism>
<dbReference type="EMBL" id="JAAIUW010000013">
    <property type="protein sequence ID" value="KAF7802675.1"/>
    <property type="molecule type" value="Genomic_DNA"/>
</dbReference>
<accession>A0A834SEB2</accession>
<keyword evidence="2" id="KW-1185">Reference proteome</keyword>
<dbReference type="Proteomes" id="UP000634136">
    <property type="component" value="Unassembled WGS sequence"/>
</dbReference>
<comment type="caution">
    <text evidence="1">The sequence shown here is derived from an EMBL/GenBank/DDBJ whole genome shotgun (WGS) entry which is preliminary data.</text>
</comment>
<sequence>MSSFSSSGFPPGVVDPSLPVISLLDDGYSQHHPFTHPRTHRGPGNRGFFIQAPSTGRALSLEGGCPSERGAPPSFLSYVPLPGLFLPDGVFGVLVWDISLATDSMLIHVVEELLPSVLILLDTRSRFSFPLGQLVQGLGYAGVIFGRLRTLGEIWVYLGLVR</sequence>
<evidence type="ECO:0000313" key="1">
    <source>
        <dbReference type="EMBL" id="KAF7802675.1"/>
    </source>
</evidence>